<proteinExistence type="predicted"/>
<feature type="compositionally biased region" description="Basic and acidic residues" evidence="9">
    <location>
        <begin position="9"/>
        <end position="20"/>
    </location>
</feature>
<feature type="domain" description="C2H2-type" evidence="10">
    <location>
        <begin position="524"/>
        <end position="554"/>
    </location>
</feature>
<dbReference type="SMART" id="SM00355">
    <property type="entry name" value="ZnF_C2H2"/>
    <property type="match status" value="6"/>
</dbReference>
<evidence type="ECO:0000256" key="9">
    <source>
        <dbReference type="SAM" id="MobiDB-lite"/>
    </source>
</evidence>
<evidence type="ECO:0000256" key="3">
    <source>
        <dbReference type="ARBA" id="ARBA00022737"/>
    </source>
</evidence>
<keyword evidence="2" id="KW-0479">Metal-binding</keyword>
<protein>
    <submittedName>
        <fullName evidence="11">Putative C2H2 type zinc finger domain-containing protein</fullName>
    </submittedName>
</protein>
<dbReference type="STRING" id="77044.A0A1W2TMJ2"/>
<dbReference type="InterPro" id="IPR050589">
    <property type="entry name" value="Ikaros_C2H2-ZF"/>
</dbReference>
<dbReference type="OMA" id="FKGRPCE"/>
<feature type="region of interest" description="Disordered" evidence="9">
    <location>
        <begin position="331"/>
        <end position="439"/>
    </location>
</feature>
<accession>A0A1W2TMJ2</accession>
<keyword evidence="3" id="KW-0677">Repeat</keyword>
<dbReference type="Pfam" id="PF00096">
    <property type="entry name" value="zf-C2H2"/>
    <property type="match status" value="1"/>
</dbReference>
<dbReference type="OrthoDB" id="6077919at2759"/>
<dbReference type="GO" id="GO:0000978">
    <property type="term" value="F:RNA polymerase II cis-regulatory region sequence-specific DNA binding"/>
    <property type="evidence" value="ECO:0007669"/>
    <property type="project" value="TreeGrafter"/>
</dbReference>
<evidence type="ECO:0000313" key="11">
    <source>
        <dbReference type="EMBL" id="GAP89560.1"/>
    </source>
</evidence>
<dbReference type="GO" id="GO:0003700">
    <property type="term" value="F:DNA-binding transcription factor activity"/>
    <property type="evidence" value="ECO:0007669"/>
    <property type="project" value="TreeGrafter"/>
</dbReference>
<feature type="domain" description="C2H2-type" evidence="10">
    <location>
        <begin position="140"/>
        <end position="162"/>
    </location>
</feature>
<dbReference type="SUPFAM" id="SSF57667">
    <property type="entry name" value="beta-beta-alpha zinc fingers"/>
    <property type="match status" value="1"/>
</dbReference>
<evidence type="ECO:0000256" key="6">
    <source>
        <dbReference type="ARBA" id="ARBA00023125"/>
    </source>
</evidence>
<reference evidence="11" key="1">
    <citation type="submission" date="2016-03" db="EMBL/GenBank/DDBJ databases">
        <title>Draft genome sequence of Rosellinia necatrix.</title>
        <authorList>
            <person name="Kanematsu S."/>
        </authorList>
    </citation>
    <scope>NUCLEOTIDE SEQUENCE [LARGE SCALE GENOMIC DNA]</scope>
    <source>
        <strain evidence="11">W97</strain>
    </source>
</reference>
<feature type="compositionally biased region" description="Basic and acidic residues" evidence="9">
    <location>
        <begin position="233"/>
        <end position="245"/>
    </location>
</feature>
<keyword evidence="5" id="KW-0862">Zinc</keyword>
<sequence>MEFPNGSHTADRYPLRRWAEGGDGPWHPPDLTSGTEDGSGQSMVTNLRNSQFTVHSQPNMVPSDIMQHSDSGYASYGNHHSIADCSVRDDSYDANPEIQSIIGGPMSMSGPQFGMSNIMPHDTLIGSPWANDVRIETTNFKCDTCHQPVKTKSELKKHDQRHKKPFKCKIEGCPREDGFSTPNDLDRHMRSLHPDTKTAGHRYRCQIDACKSKEKIWPRADNFKAHLKRVHGREKVSDAELEKYRYRPPPSSPDETREIQRQESESHTNEYSNQNEGQINSWQRYSEEPHGMNLLGPLHEAQREGHLSLSGSQGVLPDLHIPCAAPLQGSYNEASGSAPTSYSPMTLSSPTENGQSPQESEAREPVSSPPQGPMTKPQRIYPTETPVSYEGASNVNPLDGPGELVSSDSPGNDLTDHLGMNNRVSDSVEPEDLSAHSPSRINTEFSNLDLNNTDVMKKLVDVLQSRGLLERFGYKKEGSEAVEPTKSEVQGAINLNHHRCPKCPKSFPRKCELKKHEKRHEKPYGCTMPDCDKRFGSKNDWKRHENTQHFRGEMWLCDEESCGVDHSHRDQFRRHLERSHQIADQNELEVRLERCRVGEDRFWCGFCQRIVGTKEKELHGRAERFDHIDNHITGRNGQDRKEISEWRSFGTPRRSKELPKEDSDAGDYASSPTTPEGMYHSPSRSKPKRKRGEGSHFINLKKARLTESTVTECVVCCGCRDIFAAWLPSCMNCEHKRCDNCTRAR</sequence>
<feature type="compositionally biased region" description="Basic and acidic residues" evidence="9">
    <location>
        <begin position="654"/>
        <end position="663"/>
    </location>
</feature>
<evidence type="ECO:0000256" key="7">
    <source>
        <dbReference type="ARBA" id="ARBA00023242"/>
    </source>
</evidence>
<dbReference type="GO" id="GO:0005634">
    <property type="term" value="C:nucleus"/>
    <property type="evidence" value="ECO:0007669"/>
    <property type="project" value="UniProtKB-SubCell"/>
</dbReference>
<feature type="compositionally biased region" description="Polar residues" evidence="9">
    <location>
        <begin position="331"/>
        <end position="359"/>
    </location>
</feature>
<organism evidence="11">
    <name type="scientific">Rosellinia necatrix</name>
    <name type="common">White root-rot fungus</name>
    <dbReference type="NCBI Taxonomy" id="77044"/>
    <lineage>
        <taxon>Eukaryota</taxon>
        <taxon>Fungi</taxon>
        <taxon>Dikarya</taxon>
        <taxon>Ascomycota</taxon>
        <taxon>Pezizomycotina</taxon>
        <taxon>Sordariomycetes</taxon>
        <taxon>Xylariomycetidae</taxon>
        <taxon>Xylariales</taxon>
        <taxon>Xylariaceae</taxon>
        <taxon>Rosellinia</taxon>
    </lineage>
</organism>
<dbReference type="AlphaFoldDB" id="A0A1W2TMJ2"/>
<dbReference type="EMBL" id="DF977483">
    <property type="protein sequence ID" value="GAP89560.1"/>
    <property type="molecule type" value="Genomic_DNA"/>
</dbReference>
<evidence type="ECO:0000256" key="4">
    <source>
        <dbReference type="ARBA" id="ARBA00022771"/>
    </source>
</evidence>
<keyword evidence="7" id="KW-0539">Nucleus</keyword>
<dbReference type="InterPro" id="IPR013087">
    <property type="entry name" value="Znf_C2H2_type"/>
</dbReference>
<feature type="region of interest" description="Disordered" evidence="9">
    <location>
        <begin position="1"/>
        <end position="43"/>
    </location>
</feature>
<evidence type="ECO:0000259" key="10">
    <source>
        <dbReference type="PROSITE" id="PS50157"/>
    </source>
</evidence>
<dbReference type="GO" id="GO:0006357">
    <property type="term" value="P:regulation of transcription by RNA polymerase II"/>
    <property type="evidence" value="ECO:0007669"/>
    <property type="project" value="TreeGrafter"/>
</dbReference>
<feature type="compositionally biased region" description="Polar residues" evidence="9">
    <location>
        <begin position="269"/>
        <end position="278"/>
    </location>
</feature>
<dbReference type="InterPro" id="IPR036236">
    <property type="entry name" value="Znf_C2H2_sf"/>
</dbReference>
<dbReference type="PROSITE" id="PS00028">
    <property type="entry name" value="ZINC_FINGER_C2H2_1"/>
    <property type="match status" value="3"/>
</dbReference>
<keyword evidence="4 8" id="KW-0863">Zinc-finger</keyword>
<feature type="domain" description="C2H2-type" evidence="10">
    <location>
        <begin position="498"/>
        <end position="525"/>
    </location>
</feature>
<feature type="compositionally biased region" description="Basic and acidic residues" evidence="9">
    <location>
        <begin position="254"/>
        <end position="268"/>
    </location>
</feature>
<evidence type="ECO:0000256" key="5">
    <source>
        <dbReference type="ARBA" id="ARBA00022833"/>
    </source>
</evidence>
<gene>
    <name evidence="11" type="ORF">SAMD00023353_3800800</name>
</gene>
<dbReference type="Gene3D" id="3.30.160.60">
    <property type="entry name" value="Classic Zinc Finger"/>
    <property type="match status" value="2"/>
</dbReference>
<name>A0A1W2TMJ2_ROSNE</name>
<dbReference type="Proteomes" id="UP000054516">
    <property type="component" value="Unassembled WGS sequence"/>
</dbReference>
<feature type="region of interest" description="Disordered" evidence="9">
    <location>
        <begin position="629"/>
        <end position="695"/>
    </location>
</feature>
<feature type="compositionally biased region" description="Basic and acidic residues" evidence="9">
    <location>
        <begin position="629"/>
        <end position="645"/>
    </location>
</feature>
<evidence type="ECO:0000256" key="1">
    <source>
        <dbReference type="ARBA" id="ARBA00004123"/>
    </source>
</evidence>
<keyword evidence="12" id="KW-1185">Reference proteome</keyword>
<keyword evidence="6" id="KW-0238">DNA-binding</keyword>
<feature type="compositionally biased region" description="Polar residues" evidence="9">
    <location>
        <begin position="32"/>
        <end position="43"/>
    </location>
</feature>
<evidence type="ECO:0000256" key="2">
    <source>
        <dbReference type="ARBA" id="ARBA00022723"/>
    </source>
</evidence>
<dbReference type="PANTHER" id="PTHR24404">
    <property type="entry name" value="ZINC FINGER PROTEIN"/>
    <property type="match status" value="1"/>
</dbReference>
<evidence type="ECO:0000313" key="12">
    <source>
        <dbReference type="Proteomes" id="UP000054516"/>
    </source>
</evidence>
<feature type="region of interest" description="Disordered" evidence="9">
    <location>
        <begin position="230"/>
        <end position="278"/>
    </location>
</feature>
<evidence type="ECO:0000256" key="8">
    <source>
        <dbReference type="PROSITE-ProRule" id="PRU00042"/>
    </source>
</evidence>
<dbReference type="PROSITE" id="PS50157">
    <property type="entry name" value="ZINC_FINGER_C2H2_2"/>
    <property type="match status" value="3"/>
</dbReference>
<comment type="subcellular location">
    <subcellularLocation>
        <location evidence="1">Nucleus</location>
    </subcellularLocation>
</comment>
<dbReference type="GO" id="GO:0008270">
    <property type="term" value="F:zinc ion binding"/>
    <property type="evidence" value="ECO:0007669"/>
    <property type="project" value="UniProtKB-KW"/>
</dbReference>
<dbReference type="PANTHER" id="PTHR24404:SF114">
    <property type="entry name" value="KLUMPFUSS, ISOFORM B-RELATED"/>
    <property type="match status" value="1"/>
</dbReference>